<feature type="coiled-coil region" evidence="1">
    <location>
        <begin position="72"/>
        <end position="118"/>
    </location>
</feature>
<dbReference type="EMBL" id="MT774408">
    <property type="protein sequence ID" value="QOR57626.1"/>
    <property type="molecule type" value="Genomic_DNA"/>
</dbReference>
<name>A0A7M1RTM7_9CAUD</name>
<evidence type="ECO:0000256" key="2">
    <source>
        <dbReference type="SAM" id="MobiDB-lite"/>
    </source>
</evidence>
<sequence length="5801" mass="660234">MEYNKIGIPNLGYGFKKTNPFELMNKIVPKRFTTPGNSSIDKASNIVRKAVKTRTDRENQEARYRLFIENQKAESKKTAEKRKRNYEELDKKIAEKHKRNAEQNDKEYEQEFTNWVNELAEHGDGYKGVLARNLVKMGYNKEGASNSWRDILKGMYNFNNMIGSLVGDATSNHLESIASQKNFNDLTKSLADAHIQRLNIQKNIDIIENQKDLLAETVSQPNSKNDPRFRQRYNEVKKQISEYNNQINLLKLKMNNPQLKELDEEYKIDYVLNHGGLGGYIAGELWDSVKLLNYLGTYNKLKKSAEYRAARRAELLREYDEKIANNNQTEGNKGSYMSLPQFGIQVYNSPKNKNEEPKSILQKLDKDLKVTEHLKLLIDAENKELLNDYLETSKLNDQYNDYWRVSEAYKKGKLIHLDASLFSPDYRFYVAPGMIGSSNSSMDQIKSNLILYGSLAAGAAVSMLGSPVAGAAVTNIGGALAIPGQIKGGFDENYAETGLKKVDNLYESIKELSFFNDDPKSKSDILGDLKKQSILYYTKHGYSKDWINERYNSGTEEDDKNALRDLVMGLTKNNDPRLQEAMLNSNKGLKALFWADNVRTMGEMPILLAMNFLPTKPLAKAGDVVLDGGKVLSKKLVNKVAKTKAGKIISKVSGEAVSNAAELTAERYANGFRRPTSTFKSRMSSGYDTGSAIGESLGFGYGGRIAFGAAGAAAREVAHYGSKLLTPLAKAFVRRYGDQIMNKYQNIYDKLLPKDWMRIGARYGLNAARRGFMQATSEGAEEGVQYLNSKEDFASKYGFGNASLGDLIINDFVQGGRVAEAYLSLMGIGNSKLDDDLEFWLNVKGGFALGGMGGFHPGQLINFYGNVKNAVRLYKTDQFIRQSAVMNRERNRLDRAANVAFAEQAMNGRGAEVIESMLTMYQNDRRRENTIYTQDDYDEKIDAANKIISLTKNEKLKQQLKAKGIEYGTKEYATAIADIYDLQSQLEQNEKQRSENDANLRSAYQNNELNNDIDNIVTAARAGDLSLDLALSQKRIQAGNKAVKDAIEQAKKDGKDTKDPEFNLGLEKIRKEAQDKVEEEGLINYREYVREKTRLVNRLKALLKFKGQQNSAQDFFNFLSDKLKLKTKRPDAKTILNSTIALIEETKRALKLLDPNINLGKTDADLLDALEAINDVSTVNLDDIQQLELNSVALAADRAVTQSYINQFQYGLVKNGDKYEYNPTLYKKGMDRDRRYIAALMSGDTDKAESIRNEDITTPYNPEDVKNNEYKTRVNKIREADRENAKLNWMASDAFEGDIINKYMESLLEEAERKNTKTESIKPDDHIPFDPSDSTTTVESKPASETKWDSTREKRNSNLAKAKEKYERRKAKAKEVYEKNKKKLRRNAYGSFIPALPQLAQAANYLLLQAKTSTYKIALFVEELKEIAEDIDIDSVLPAIKELYSKYAAKQAIFNSDILNNLSSPEEIASYGYTAPHQIEPAAQLYNTILNTINKDNQNIIKDISTYFNTIVLTEDGSVVVCKNQQDKLYFTDETISFYEEQAKKLKLLNTSDESFENALKQIAPEGFPILTYVKYRNTEGIEQAIIVHIYNYKPSPGIIAGELVRSAAIGILVGDNSAVRNISGFSGYEEFIADMTSLKKSFDDLGYQIINTNLMLYDTNTRNSVQADIIVIDKNKDIHVIDILSSYIDIKSRWDYKPGRKANYTIHLREENILHQIEDILLSKFGLITKSLSVLPVTCDIENLPTIFVQKTDGKINYMHISTKLGHENEVDLTEEHEKAVEQIIRINEQIKIYNSIVDSINNNRFNKLNELTVSQQYTAEQYNTYFKELSNKYDDVIGKIGEINDFIEKSKNKEYFDVSFEELFKNQDLIPQEVEDKINYLSDICNELDCTLTNIPGLKATTQEEKDNVKKLYQCVFDAQKALDMVLKDPNTNVVDVTREQELIASAMEKLAENTVNFGEMSKFVQKWWLEDFVIDNTGTGDNTSRTVKGIGEKYFQLHNTIKNWTKTLHEHVLNDLHNRPVLQEWYDILLNNYFAKLIDNALKFNTTYIQDVTQKQILENDIQDGLDLIRDFNEQFSMREDKEYPEAPKDAAEKLNRISQKWTDLYATSTQHNPAWDAMLYNDAYYNMSQKPDFLEKVKVSFYVANKPKTYRNSRGYGYNINEGDVVMYIEYTDDNGKKNWADLPILISPGYQPTSNEETQERIRKINNVHRKFAKIVKQALKIVAEDKNKKISFTLSTNKGSIKYDNVASTHLVTDFLFKGFGNEQDLYTIKTSKENRIGLSVFTMNKNTGTMFYDVYAGSDLRTRIGGFDDTFLKQHLAINNGAVIYFYSTGNNLYIGVPIETGAIGEESAKRLVYLMQLYMRGDRNINGYDIYSLLQLRLYMADLSNQKKLSVYNNTNNRVVLNNTGIVEIGSKKYDISTQINDLIKDVSGMSNNVDAKLLNENMSDSLNSVFYTAKQMFKNTDADKIELPNGYVFYREDFTHKNADGTQGSTWLGYMLRNGVLRTRAIGKSYTQLNVDNFGIVDKNQEIGIEKKDVVKSVEKLHERLRNRNFRNLGGLTYSTQNVNEIMPGTSEEFRQKIVEYFDKVFGNHDAVYFADEHQKFLGLIGDNQYVLGLCCDLMIKLSQYAPRSVAYHEAFHKIMELVLPDNVREEFYDSYRKRNGKNISDRKIAEAFADMYMDYMTNKDAIKQAKWYKKPFKWFKQLTLELGLVPRIGVIGAVNMINTFHNTNKGKYANIEISEQKKKRFRKLFGEGLYYTVNNKSGKSADFKYLANSGDVQEMVRALGYWIASSMNLDSINAGEYKIKDATSFVNNLSQDLIDELCGNHLDDSEIDNIHRAFKEVFQSENKSILDKKRKIVGFTKVYPKLDVLLDKINEYIESTITAYSGKIEDVVSDENIDDDTEKAMSKNIDQYDKSSYETSKLDTLPESVKFFLSTIPYVRYNNDEDGNKILDYDLSKNKFLSPTFMPMTEVFNTLVNDLHFCSSLQDLDKELKRLSETKEMYKYIYNKFHNLYEQCYKHNQDDSVKINYNAESYCASILCALRGLKIDFITSISRKQENGKEIKVGSSSLDRDRRMYSKQWTQFLISGQVSVFKRERDKNGHLIFNEGMGGSENKDIFSRTAGFIEKLREGLTSANQTFELDGIEYNKSIFDDIEDIKRSFIDKLNTIGIIFSKDALNSMLSNKYNGTGVDALERLLTDKGEVSISTFIDRLYNFVDVKGNINEDVLNKAYTDNGFVKELGNQQGIYNRNTIEAMALGLNGKKLHAVSQNNSISHIVNALNTNDKNNPIVRTLMKFGYNITNTSGFDSGSIILKNINNGKCNISTHIYVGSKTDNKGDGGTEYKQEPIVDDYMAKIAMTQQGYLVFPTLADKGTWMCLSGIELPGMVYNESGDVTNVPTFMWYGTTPYIRPSNLVLDQMLEYAKGERLAIQQCMEDLGYDNIPGYEKQGRKVLPKEAYIKNYHTKNGSVEPNGTRFLSLTEIVQLDKKTGEPMLDKDGNLKTINLNDPTKSSEEMLKLANEWLFEKRDGETDEQFLERQRKTMAYTLNIQYQLEVQNAIDLGLVTRRNINEYNLQTKQDKILISEESLSFSNLDTYMFNQNLIEHITNKIMESIPAWNNLPNGPKKQARLNVCKGLAIASILSDATTKSIIASQEVQRCFSGHPAMFKVAYEGDHIKDSTFDIQKRIGGMVSTGDDNIENLPNMKSSYRCAECKDYEVKSSSDIFNRLENMFTDNAIRDMYAIIKDNYVDAYNMSIDEILSDESLSEQDKNALIKAKEKGQLFFGAYTKDINVADGAAYITDLMCENLLRLRGALTGRVKKAFDILRSKDKYNWMDKSEAYKDIYETVNIVSTKYTAYGFRNHTLNGEDQSDVAVSYYNKFALFPLFPCIATGHMSGIYDKMLNEKVDMLFMTSAVKVGSLGAVKYNGTTINEPFNVYEQDYGFLRRQLNTDPEEGETTAIGTQMVKVVLLNLRLNRINYVDNVTGKQVSGKLILSSLMDSINKLTELGYKGVKDEFGIDEFGNVDNKKLSRYLISLMSSRNANKGLIEALQVDEKGNFKAPIAATSDSSWIESILISSLNKRIIDIITPGNSFVQRSVFAIEGSSTQDGAIQSDATMSPTINGGKKLQMINEDHSMDAVISIDYFENILPKGLSFNEARQWLIDNNIIGSEAKANTIGYRIPTQAQSSIHALRFVDVISAVKSTIILPEEFTKITGSDFDIDHLYLASFNYKKSEDGKMVSHDQFDLDSAEYHQNNILNQMMTLLKDTENSIHSLYKSIDNDTELLTDIADLIPEQGSNKSRVYNFGSLHEQVIRRNDYITGKFGIGPYALNVTNQELTRCFNVSFKKTKFTEESGICNFDKLVDDQYNYIASWISAFINAHVDIVKDPYISKMNINQFTYNMSNLLIRSGFGESALWFLSLPIIRDMANASNSANSEFMRDPNKFKTVYSAQKEAITNAVLKWLSPEDVNESVISRYTTGDKNNTADQLRAVDIIKSKMNVLKAIATHPGLSTVTVDNLVYNVSDIQRDVFYAWKTLERYSIALGNLVQKTKIDTKKQGKSFLAIYKYRLDFNKLFYGDSEKSLWDEDSLHRLAEESWIKSKTDYACSLPFVILKGQTFNGNSVFIHEITELYNQLNPEQESINVKKLEAISKAVQTQIKCKYIAKYAKEYLGKTDKQISELFVGKYSMAHRLNMLNTAIRTMDLYKRLADNMLIQLIYSALELEPVLVNGKRYERPSFIAIADRVGDNSMNSDMLIDAWQDLLLDEDKVVRQFARDLIVYAYMTSGEYAGWNNLFKYVPPAWIRGEIDTAYGESMASYVQNILSKNDFDKYIDLDELARNNFQDYTFSRRLAEKNADGERNILYNTDLALIIRTANDVKPPLYITTRVPGSRGNNASNFNIYKLVTPIGGVGKKNESTASMYIKIKKAGFDSGHKQKIYEYGWDFKYVENYSKNLSTIDTETITNRLFGFISEHKNALPNLMYQEIIQSINDSKYDQLNDVVTPTVPVTKKESKLGYNSMSEIVMHSGGAYGADTAWDFYARNAGVKQINHYRDQGNQVLSSSLNKRGVKATVLSKELMEYARRRERELLGKYYDNTLQGNLQVRNFYLVASSDGVFAIASMNSAKNGVSGGTNTAVQLGISLNKPTHVFDLNSEKWYKYNPESKVFEEESTPVLTKNFAGVGTRDIQKYNIYKDGKWVEREQYVGDDKSKVALKAIEDVFNKTLAELSNVETSTDNNSSSNINRNDINVYSGTGENVNLSNFANRPFETNLGTFNTVEGAFLAAKLYYTNGNKYVIRDHNGKVIKLTEEGMSVVNKLKTAAGSTARNIGRNISNLNINEWNNNSDKILEIFMRMSFEQNQEARKDLTNTGDSVITHKNQQGIEQDNGRFSRLLTKLREEFKSLLPDTDSIKIELHVGNWSRKEVENHPDYLYIFTDNTDRDSGREVIDPNSKYAKKYGLGKHYPKVTQAVIRGLDNAMPLSTQHWYHYGKKGKNGVWIDADIEEFKKVINQEIDDIIKEWNTGKYKKLIVGDGDAFFNSNISNISITRTPKLYNYLKQKVQELYNTIDNGSNPTSSTNKLPKNYNLALKQIEKWFDINDQTTNILGNNNIKHAVQELHIEINDEYLISLMNEKDVLNLLYKTSKFLDEMLKLGNTGITIVSEDYFYGDFAKKVKRLTGEIISDIENNYDIQEGEKEKTMEIPNPLIKILGFMESLNYKQREALDRIFEYPIYDLNPTVIGPIDLSNKITITDTVEDTRQTDFLKELGMSDGDMKKAQEIKNHCKGGK</sequence>
<reference evidence="3 4" key="1">
    <citation type="submission" date="2020-07" db="EMBL/GenBank/DDBJ databases">
        <title>Taxonomic proposal: Crassvirales, a new order of highly abundant and diverse bacterial viruses.</title>
        <authorList>
            <person name="Shkoporov A.N."/>
            <person name="Stockdale S.R."/>
            <person name="Guerin E."/>
            <person name="Ross R.P."/>
            <person name="Hill C."/>
        </authorList>
    </citation>
    <scope>NUCLEOTIDE SEQUENCE [LARGE SCALE GENOMIC DNA]</scope>
</reference>
<keyword evidence="1" id="KW-0175">Coiled coil</keyword>
<dbReference type="PANTHER" id="PTHR34491">
    <property type="entry name" value="A-TYPE INCLUSION PROTEIN, PUTATIVE-RELATED"/>
    <property type="match status" value="1"/>
</dbReference>
<dbReference type="PANTHER" id="PTHR34491:SF162">
    <property type="entry name" value="A-TYPE INCLUSION PROTEIN, PUTATIVE-RELATED"/>
    <property type="match status" value="1"/>
</dbReference>
<evidence type="ECO:0000313" key="3">
    <source>
        <dbReference type="EMBL" id="QOR57626.1"/>
    </source>
</evidence>
<keyword evidence="4" id="KW-1185">Reference proteome</keyword>
<dbReference type="GeneID" id="65131779"/>
<dbReference type="InterPro" id="IPR037238">
    <property type="entry name" value="YbiA-like_sf"/>
</dbReference>
<dbReference type="RefSeq" id="YP_010113266.1">
    <property type="nucleotide sequence ID" value="NC_055901.1"/>
</dbReference>
<proteinExistence type="predicted"/>
<dbReference type="Gene3D" id="1.10.357.40">
    <property type="entry name" value="YbiA-like"/>
    <property type="match status" value="1"/>
</dbReference>
<feature type="compositionally biased region" description="Basic and acidic residues" evidence="2">
    <location>
        <begin position="1314"/>
        <end position="1328"/>
    </location>
</feature>
<feature type="compositionally biased region" description="Basic and acidic residues" evidence="2">
    <location>
        <begin position="1342"/>
        <end position="1365"/>
    </location>
</feature>
<feature type="region of interest" description="Disordered" evidence="2">
    <location>
        <begin position="1314"/>
        <end position="1365"/>
    </location>
</feature>
<dbReference type="SUPFAM" id="SSF143990">
    <property type="entry name" value="YbiA-like"/>
    <property type="match status" value="1"/>
</dbReference>
<evidence type="ECO:0000256" key="1">
    <source>
        <dbReference type="SAM" id="Coils"/>
    </source>
</evidence>
<accession>A0A7M1RTM7</accession>
<organism evidence="3 4">
    <name type="scientific">uncultured phage cr130_1</name>
    <dbReference type="NCBI Taxonomy" id="2772092"/>
    <lineage>
        <taxon>Viruses</taxon>
        <taxon>Duplodnaviria</taxon>
        <taxon>Heunggongvirae</taxon>
        <taxon>Uroviricota</taxon>
        <taxon>Caudoviricetes</taxon>
        <taxon>Crassvirales</taxon>
        <taxon>Suoliviridae</taxon>
        <taxon>Oafivirinae</taxon>
        <taxon>Chuhaivirus</taxon>
        <taxon>Chuhaivirus simiae</taxon>
    </lineage>
</organism>
<protein>
    <submittedName>
        <fullName evidence="3">Uncharacterized protein</fullName>
    </submittedName>
</protein>
<dbReference type="Proteomes" id="UP000594028">
    <property type="component" value="Segment"/>
</dbReference>
<dbReference type="KEGG" id="vg:65131779"/>
<evidence type="ECO:0000313" key="4">
    <source>
        <dbReference type="Proteomes" id="UP000594028"/>
    </source>
</evidence>